<sequence length="55" mass="6370">MGTKVEIIIDKTAPINITFEDEEEIYVPTLIWCLSRMLKPHTGYSLKFLKEGVEE</sequence>
<reference evidence="1" key="1">
    <citation type="submission" date="2020-03" db="EMBL/GenBank/DDBJ databases">
        <title>The deep terrestrial virosphere.</title>
        <authorList>
            <person name="Holmfeldt K."/>
            <person name="Nilsson E."/>
            <person name="Simone D."/>
            <person name="Lopez-Fernandez M."/>
            <person name="Wu X."/>
            <person name="de Brujin I."/>
            <person name="Lundin D."/>
            <person name="Andersson A."/>
            <person name="Bertilsson S."/>
            <person name="Dopson M."/>
        </authorList>
    </citation>
    <scope>NUCLEOTIDE SEQUENCE</scope>
    <source>
        <strain evidence="1">TM448A01837</strain>
        <strain evidence="2">TM448B02415</strain>
    </source>
</reference>
<name>A0A6H1ZRR7_9ZZZZ</name>
<dbReference type="AlphaFoldDB" id="A0A6H1ZRR7"/>
<dbReference type="EMBL" id="MT144207">
    <property type="protein sequence ID" value="QJA50623.1"/>
    <property type="molecule type" value="Genomic_DNA"/>
</dbReference>
<dbReference type="EMBL" id="MT144911">
    <property type="protein sequence ID" value="QJI01271.1"/>
    <property type="molecule type" value="Genomic_DNA"/>
</dbReference>
<accession>A0A6H1ZRR7</accession>
<evidence type="ECO:0000313" key="2">
    <source>
        <dbReference type="EMBL" id="QJI01271.1"/>
    </source>
</evidence>
<organism evidence="1">
    <name type="scientific">viral metagenome</name>
    <dbReference type="NCBI Taxonomy" id="1070528"/>
    <lineage>
        <taxon>unclassified sequences</taxon>
        <taxon>metagenomes</taxon>
        <taxon>organismal metagenomes</taxon>
    </lineage>
</organism>
<protein>
    <submittedName>
        <fullName evidence="1">Uncharacterized protein</fullName>
    </submittedName>
</protein>
<proteinExistence type="predicted"/>
<gene>
    <name evidence="1" type="ORF">TM448A01837_0008</name>
    <name evidence="2" type="ORF">TM448B02415_0011</name>
</gene>
<evidence type="ECO:0000313" key="1">
    <source>
        <dbReference type="EMBL" id="QJA50623.1"/>
    </source>
</evidence>